<keyword evidence="2" id="KW-1185">Reference proteome</keyword>
<organism evidence="1 2">
    <name type="scientific">Pluteus cervinus</name>
    <dbReference type="NCBI Taxonomy" id="181527"/>
    <lineage>
        <taxon>Eukaryota</taxon>
        <taxon>Fungi</taxon>
        <taxon>Dikarya</taxon>
        <taxon>Basidiomycota</taxon>
        <taxon>Agaricomycotina</taxon>
        <taxon>Agaricomycetes</taxon>
        <taxon>Agaricomycetidae</taxon>
        <taxon>Agaricales</taxon>
        <taxon>Pluteineae</taxon>
        <taxon>Pluteaceae</taxon>
        <taxon>Pluteus</taxon>
    </lineage>
</organism>
<evidence type="ECO:0000313" key="2">
    <source>
        <dbReference type="Proteomes" id="UP000308600"/>
    </source>
</evidence>
<gene>
    <name evidence="1" type="ORF">BDN72DRAFT_862269</name>
</gene>
<dbReference type="EMBL" id="ML208534">
    <property type="protein sequence ID" value="TFK63204.1"/>
    <property type="molecule type" value="Genomic_DNA"/>
</dbReference>
<name>A0ACD3AC63_9AGAR</name>
<sequence length="503" mass="57089">MPSPPAITSRPTRYFSDEETYWTTWLLLCHSRFLVYEMPGEESHGSLYVGCVIGEVQAQELYCNRNGDYQLRAPSLESAGFSLVIQPSNDLGRHAIFTQALEGLQRITAQVEPLAALGVQTFFEPDEIVGQNMWFYRGVMDREGRRRGLAIHDAEGDAIPSRHANNILLRRDVNICFSLRFEVAADATSASIRTCQKPISIDFYTTPATTSGIMNPNIALGNLGYITTLSGQFLLKQSYPTRMQNRPSDTIGVLTQRSVRYIGDRFYLKIEKIVPFAPLGEIATIRFCLKCLPVVPHKAEGYILNLTQFQCVHLFPTNVFQKNDLDSSGKPFIIPLDAKQNKFCLLMDNTATRKNFLDDLDDLHLDPALKLLVTQNSERFTIEKGRLHMEDTLDDEEILDEDGQEYLRELAEHLDDEVDMPELEYPTDSETGVRESSSSNMSVKKDKTSTGRVQTERSRMLKEQAEKYLENWLRKAATEASEDLEEDEGNFEDGDEEMDIDCE</sequence>
<dbReference type="Proteomes" id="UP000308600">
    <property type="component" value="Unassembled WGS sequence"/>
</dbReference>
<accession>A0ACD3AC63</accession>
<reference evidence="1 2" key="1">
    <citation type="journal article" date="2019" name="Nat. Ecol. Evol.">
        <title>Megaphylogeny resolves global patterns of mushroom evolution.</title>
        <authorList>
            <person name="Varga T."/>
            <person name="Krizsan K."/>
            <person name="Foldi C."/>
            <person name="Dima B."/>
            <person name="Sanchez-Garcia M."/>
            <person name="Sanchez-Ramirez S."/>
            <person name="Szollosi G.J."/>
            <person name="Szarkandi J.G."/>
            <person name="Papp V."/>
            <person name="Albert L."/>
            <person name="Andreopoulos W."/>
            <person name="Angelini C."/>
            <person name="Antonin V."/>
            <person name="Barry K.W."/>
            <person name="Bougher N.L."/>
            <person name="Buchanan P."/>
            <person name="Buyck B."/>
            <person name="Bense V."/>
            <person name="Catcheside P."/>
            <person name="Chovatia M."/>
            <person name="Cooper J."/>
            <person name="Damon W."/>
            <person name="Desjardin D."/>
            <person name="Finy P."/>
            <person name="Geml J."/>
            <person name="Haridas S."/>
            <person name="Hughes K."/>
            <person name="Justo A."/>
            <person name="Karasinski D."/>
            <person name="Kautmanova I."/>
            <person name="Kiss B."/>
            <person name="Kocsube S."/>
            <person name="Kotiranta H."/>
            <person name="LaButti K.M."/>
            <person name="Lechner B.E."/>
            <person name="Liimatainen K."/>
            <person name="Lipzen A."/>
            <person name="Lukacs Z."/>
            <person name="Mihaltcheva S."/>
            <person name="Morgado L.N."/>
            <person name="Niskanen T."/>
            <person name="Noordeloos M.E."/>
            <person name="Ohm R.A."/>
            <person name="Ortiz-Santana B."/>
            <person name="Ovrebo C."/>
            <person name="Racz N."/>
            <person name="Riley R."/>
            <person name="Savchenko A."/>
            <person name="Shiryaev A."/>
            <person name="Soop K."/>
            <person name="Spirin V."/>
            <person name="Szebenyi C."/>
            <person name="Tomsovsky M."/>
            <person name="Tulloss R.E."/>
            <person name="Uehling J."/>
            <person name="Grigoriev I.V."/>
            <person name="Vagvolgyi C."/>
            <person name="Papp T."/>
            <person name="Martin F.M."/>
            <person name="Miettinen O."/>
            <person name="Hibbett D.S."/>
            <person name="Nagy L.G."/>
        </authorList>
    </citation>
    <scope>NUCLEOTIDE SEQUENCE [LARGE SCALE GENOMIC DNA]</scope>
    <source>
        <strain evidence="1 2">NL-1719</strain>
    </source>
</reference>
<evidence type="ECO:0000313" key="1">
    <source>
        <dbReference type="EMBL" id="TFK63204.1"/>
    </source>
</evidence>
<proteinExistence type="predicted"/>
<protein>
    <submittedName>
        <fullName evidence="1">Uncharacterized protein</fullName>
    </submittedName>
</protein>